<evidence type="ECO:0000313" key="1">
    <source>
        <dbReference type="EMBL" id="MEF2968345.1"/>
    </source>
</evidence>
<organism evidence="1 3">
    <name type="scientific">Paenibacillus haidiansis</name>
    <dbReference type="NCBI Taxonomy" id="1574488"/>
    <lineage>
        <taxon>Bacteria</taxon>
        <taxon>Bacillati</taxon>
        <taxon>Bacillota</taxon>
        <taxon>Bacilli</taxon>
        <taxon>Bacillales</taxon>
        <taxon>Paenibacillaceae</taxon>
        <taxon>Paenibacillus</taxon>
    </lineage>
</organism>
<dbReference type="Proteomes" id="UP001306950">
    <property type="component" value="Unassembled WGS sequence"/>
</dbReference>
<dbReference type="EMBL" id="JAZHPZ010000019">
    <property type="protein sequence ID" value="MEF2968820.1"/>
    <property type="molecule type" value="Genomic_DNA"/>
</dbReference>
<proteinExistence type="predicted"/>
<sequence>MVQDEQEYRGAQHNKAVRGYILRSLVKGHNNSLLCRQLVNVMVNDGVIVSPDISKHLDYLIGKGYIEFTDNRINSYTAYANDAVIRLTVTGIDLLEGSTPSDPGVML</sequence>
<dbReference type="EMBL" id="JAZHPZ010000014">
    <property type="protein sequence ID" value="MEF2968345.1"/>
    <property type="molecule type" value="Genomic_DNA"/>
</dbReference>
<accession>A0ABU7VX45</accession>
<evidence type="ECO:0000313" key="3">
    <source>
        <dbReference type="Proteomes" id="UP001306950"/>
    </source>
</evidence>
<comment type="caution">
    <text evidence="1">The sequence shown here is derived from an EMBL/GenBank/DDBJ whole genome shotgun (WGS) entry which is preliminary data.</text>
</comment>
<keyword evidence="3" id="KW-1185">Reference proteome</keyword>
<protein>
    <recommendedName>
        <fullName evidence="4">ArsR family transcriptional regulator</fullName>
    </recommendedName>
</protein>
<dbReference type="RefSeq" id="WP_331848528.1">
    <property type="nucleotide sequence ID" value="NZ_JAZHPZ010000014.1"/>
</dbReference>
<gene>
    <name evidence="1" type="ORF">V3851_21150</name>
    <name evidence="2" type="ORF">V3851_23780</name>
</gene>
<evidence type="ECO:0008006" key="4">
    <source>
        <dbReference type="Google" id="ProtNLM"/>
    </source>
</evidence>
<reference evidence="1 3" key="1">
    <citation type="submission" date="2024-02" db="EMBL/GenBank/DDBJ databases">
        <title>A nitrogen-fixing paenibacillus bacterium.</title>
        <authorList>
            <person name="Zhang W.L."/>
            <person name="Chen S.F."/>
        </authorList>
    </citation>
    <scope>NUCLEOTIDE SEQUENCE [LARGE SCALE GENOMIC DNA]</scope>
    <source>
        <strain evidence="1 3">M1</strain>
    </source>
</reference>
<name>A0ABU7VX45_9BACL</name>
<evidence type="ECO:0000313" key="2">
    <source>
        <dbReference type="EMBL" id="MEF2968820.1"/>
    </source>
</evidence>